<dbReference type="PANTHER" id="PTHR33359:SF1">
    <property type="entry name" value="MOLYBDOPTERIN SYNTHASE SULFUR CARRIER SUBUNIT"/>
    <property type="match status" value="1"/>
</dbReference>
<evidence type="ECO:0000256" key="2">
    <source>
        <dbReference type="ARBA" id="ARBA00024200"/>
    </source>
</evidence>
<accession>A0ABU3A1N2</accession>
<dbReference type="InterPro" id="IPR003749">
    <property type="entry name" value="ThiS/MoaD-like"/>
</dbReference>
<dbReference type="NCBIfam" id="TIGR01682">
    <property type="entry name" value="moaD"/>
    <property type="match status" value="1"/>
</dbReference>
<evidence type="ECO:0000313" key="5">
    <source>
        <dbReference type="Proteomes" id="UP001266357"/>
    </source>
</evidence>
<gene>
    <name evidence="4" type="primary">moaD</name>
    <name evidence="4" type="ORF">RM573_07570</name>
</gene>
<comment type="caution">
    <text evidence="4">The sequence shown here is derived from an EMBL/GenBank/DDBJ whole genome shotgun (WGS) entry which is preliminary data.</text>
</comment>
<dbReference type="InterPro" id="IPR016155">
    <property type="entry name" value="Mopterin_synth/thiamin_S_b"/>
</dbReference>
<keyword evidence="5" id="KW-1185">Reference proteome</keyword>
<dbReference type="InterPro" id="IPR012675">
    <property type="entry name" value="Beta-grasp_dom_sf"/>
</dbReference>
<name>A0ABU3A1N2_9GAMM</name>
<dbReference type="PANTHER" id="PTHR33359">
    <property type="entry name" value="MOLYBDOPTERIN SYNTHASE SULFUR CARRIER SUBUNIT"/>
    <property type="match status" value="1"/>
</dbReference>
<dbReference type="EMBL" id="JAVRIF010000003">
    <property type="protein sequence ID" value="MDT0603452.1"/>
    <property type="molecule type" value="Genomic_DNA"/>
</dbReference>
<evidence type="ECO:0000256" key="3">
    <source>
        <dbReference type="ARBA" id="ARBA00024247"/>
    </source>
</evidence>
<dbReference type="Pfam" id="PF02597">
    <property type="entry name" value="ThiS"/>
    <property type="match status" value="1"/>
</dbReference>
<dbReference type="Proteomes" id="UP001266357">
    <property type="component" value="Unassembled WGS sequence"/>
</dbReference>
<proteinExistence type="inferred from homology"/>
<evidence type="ECO:0000256" key="1">
    <source>
        <dbReference type="ARBA" id="ARBA00022741"/>
    </source>
</evidence>
<comment type="similarity">
    <text evidence="2">Belongs to the MoaD family.</text>
</comment>
<dbReference type="Gene3D" id="3.10.20.30">
    <property type="match status" value="1"/>
</dbReference>
<organism evidence="4 5">
    <name type="scientific">Thalassotalea castellviae</name>
    <dbReference type="NCBI Taxonomy" id="3075612"/>
    <lineage>
        <taxon>Bacteria</taxon>
        <taxon>Pseudomonadati</taxon>
        <taxon>Pseudomonadota</taxon>
        <taxon>Gammaproteobacteria</taxon>
        <taxon>Alteromonadales</taxon>
        <taxon>Colwelliaceae</taxon>
        <taxon>Thalassotalea</taxon>
    </lineage>
</organism>
<dbReference type="CDD" id="cd00754">
    <property type="entry name" value="Ubl_MoaD"/>
    <property type="match status" value="1"/>
</dbReference>
<dbReference type="SUPFAM" id="SSF54285">
    <property type="entry name" value="MoaD/ThiS"/>
    <property type="match status" value="1"/>
</dbReference>
<evidence type="ECO:0000313" key="4">
    <source>
        <dbReference type="EMBL" id="MDT0603452.1"/>
    </source>
</evidence>
<reference evidence="4 5" key="1">
    <citation type="submission" date="2023-09" db="EMBL/GenBank/DDBJ databases">
        <authorList>
            <person name="Rey-Velasco X."/>
        </authorList>
    </citation>
    <scope>NUCLEOTIDE SEQUENCE [LARGE SCALE GENOMIC DNA]</scope>
    <source>
        <strain evidence="4 5">W431</strain>
    </source>
</reference>
<dbReference type="RefSeq" id="WP_311579626.1">
    <property type="nucleotide sequence ID" value="NZ_JAVRIF010000003.1"/>
</dbReference>
<dbReference type="InterPro" id="IPR044672">
    <property type="entry name" value="MOCS2A"/>
</dbReference>
<protein>
    <recommendedName>
        <fullName evidence="3">Molybdopterin synthase sulfur carrier subunit</fullName>
    </recommendedName>
</protein>
<keyword evidence="1" id="KW-0547">Nucleotide-binding</keyword>
<sequence>MIKVLFFAALREQLGSDQITIHVEKPATVADVINALLALNPQWQTAFSQSMLYAVNQNMVSKEHPVNCGDEVAFFPPVTGG</sequence>